<comment type="similarity">
    <text evidence="3 8">Belongs to the peptidase M17 family.</text>
</comment>
<feature type="active site" evidence="8">
    <location>
        <position position="270"/>
    </location>
</feature>
<dbReference type="PROSITE" id="PS00631">
    <property type="entry name" value="CYTOSOL_AP"/>
    <property type="match status" value="1"/>
</dbReference>
<accession>A0A0M4P0Z7</accession>
<dbReference type="PANTHER" id="PTHR11963">
    <property type="entry name" value="LEUCINE AMINOPEPTIDASE-RELATED"/>
    <property type="match status" value="1"/>
</dbReference>
<dbReference type="GO" id="GO:0030145">
    <property type="term" value="F:manganese ion binding"/>
    <property type="evidence" value="ECO:0007669"/>
    <property type="project" value="UniProtKB-UniRule"/>
</dbReference>
<proteinExistence type="inferred from homology"/>
<evidence type="ECO:0000313" key="10">
    <source>
        <dbReference type="EMBL" id="ALE40779.1"/>
    </source>
</evidence>
<feature type="binding site" evidence="8">
    <location>
        <position position="263"/>
    </location>
    <ligand>
        <name>Mn(2+)</name>
        <dbReference type="ChEBI" id="CHEBI:29035"/>
        <label>2</label>
    </ligand>
</feature>
<feature type="domain" description="Cytosol aminopeptidase" evidence="9">
    <location>
        <begin position="338"/>
        <end position="345"/>
    </location>
</feature>
<dbReference type="PATRIC" id="fig|1279460.3.peg.3699"/>
<keyword evidence="7 8" id="KW-0464">Manganese</keyword>
<comment type="cofactor">
    <cofactor evidence="8">
        <name>Mn(2+)</name>
        <dbReference type="ChEBI" id="CHEBI:29035"/>
    </cofactor>
    <text evidence="8">Binds 2 manganese ions per subunit.</text>
</comment>
<evidence type="ECO:0000313" key="11">
    <source>
        <dbReference type="Proteomes" id="UP000056502"/>
    </source>
</evidence>
<comment type="catalytic activity">
    <reaction evidence="1 8">
        <text>Release of an N-terminal amino acid, Xaa-|-Yaa-, in which Xaa is preferably Leu, but may be other amino acids including Pro although not Arg or Lys, and Yaa may be Pro. Amino acid amides and methyl esters are also readily hydrolyzed, but rates on arylamides are exceedingly low.</text>
        <dbReference type="EC" id="3.4.11.1"/>
    </reaction>
</comment>
<feature type="binding site" evidence="8">
    <location>
        <position position="342"/>
    </location>
    <ligand>
        <name>Mn(2+)</name>
        <dbReference type="ChEBI" id="CHEBI:29035"/>
        <label>2</label>
    </ligand>
</feature>
<keyword evidence="5 8" id="KW-0645">Protease</keyword>
<dbReference type="PANTHER" id="PTHR11963:SF23">
    <property type="entry name" value="CYTOSOL AMINOPEPTIDASE"/>
    <property type="match status" value="1"/>
</dbReference>
<dbReference type="EMBL" id="CP012603">
    <property type="protein sequence ID" value="ALE40779.1"/>
    <property type="molecule type" value="Genomic_DNA"/>
</dbReference>
<feature type="binding site" evidence="8">
    <location>
        <position position="263"/>
    </location>
    <ligand>
        <name>Mn(2+)</name>
        <dbReference type="ChEBI" id="CHEBI:29035"/>
        <label>1</label>
    </ligand>
</feature>
<dbReference type="Proteomes" id="UP000056502">
    <property type="component" value="Chromosome I"/>
</dbReference>
<sequence>MKLDKNKIQISIGKNPSKTFYKLQLLLKDHFPENLKTKFSFQTASGIFTGENGQIFTDEVEKIIYLGLGETSKIKIRGVAQHFFQFGEKLKKWEGVGLEIHLPKVLTNSLSADLVVYQIVNSLEQGVYAINVLAKEYKENSKKIGNVSFILQDAAKLKEAEKGLKRGKIVSRYINGVRHIAHLPANHFTPEEFVSRSKEIAKDNGLKITVFDEPQLKKEKMGGILSVCEGSDKKAKMILLEYTPVKPITKKKLAIIGKGLTFDSGGISIKPAQDMHEMKYDMCGAATAIHAIGAIAELGLGVPVIAAIGVAENMPDAAAIKPGDVYTAYNGITVEVQNTDAEGRLVLGDVLSYVGKKFKPDYMLDLATLTGAIIISLGHEAAGVMSNSDVLTNLLKEASISSDERIWEMPLWEEYSEDLKSDIADIRNVAGRAGGSLSAAKFLERFVEPGIAWAHIDIAGTAWRKKTSGTQIGNGPTGYGVRLLVDLVEKIGKKK</sequence>
<comment type="function">
    <text evidence="8">Presumably involved in the processing and regular turnover of intracellular proteins. Catalyzes the removal of unsubstituted N-terminal amino acids from various peptides.</text>
</comment>
<dbReference type="InterPro" id="IPR000819">
    <property type="entry name" value="Peptidase_M17_C"/>
</dbReference>
<dbReference type="InterPro" id="IPR011356">
    <property type="entry name" value="Leucine_aapep/pepB"/>
</dbReference>
<evidence type="ECO:0000256" key="5">
    <source>
        <dbReference type="ARBA" id="ARBA00022670"/>
    </source>
</evidence>
<comment type="subcellular location">
    <subcellularLocation>
        <location evidence="8">Cytoplasm</location>
    </subcellularLocation>
</comment>
<dbReference type="GO" id="GO:0006508">
    <property type="term" value="P:proteolysis"/>
    <property type="evidence" value="ECO:0007669"/>
    <property type="project" value="UniProtKB-KW"/>
</dbReference>
<dbReference type="SMR" id="A0A0M4P0Z7"/>
<name>A0A0M4P0Z7_LEPIR</name>
<keyword evidence="6 8" id="KW-0378">Hydrolase</keyword>
<dbReference type="CDD" id="cd00433">
    <property type="entry name" value="Peptidase_M17"/>
    <property type="match status" value="1"/>
</dbReference>
<feature type="binding site" evidence="8">
    <location>
        <position position="281"/>
    </location>
    <ligand>
        <name>Mn(2+)</name>
        <dbReference type="ChEBI" id="CHEBI:29035"/>
        <label>2</label>
    </ligand>
</feature>
<dbReference type="Gene3D" id="3.40.630.10">
    <property type="entry name" value="Zn peptidases"/>
    <property type="match status" value="1"/>
</dbReference>
<evidence type="ECO:0000256" key="7">
    <source>
        <dbReference type="ARBA" id="ARBA00023211"/>
    </source>
</evidence>
<gene>
    <name evidence="8 10" type="primary">pepA</name>
    <name evidence="10" type="ORF">G436_3631</name>
</gene>
<dbReference type="EC" id="3.4.11.1" evidence="8"/>
<dbReference type="Pfam" id="PF00883">
    <property type="entry name" value="Peptidase_M17"/>
    <property type="match status" value="1"/>
</dbReference>
<organism evidence="10">
    <name type="scientific">Leptospira interrogans serovar Hardjo str. Norma</name>
    <dbReference type="NCBI Taxonomy" id="1279460"/>
    <lineage>
        <taxon>Bacteria</taxon>
        <taxon>Pseudomonadati</taxon>
        <taxon>Spirochaetota</taxon>
        <taxon>Spirochaetia</taxon>
        <taxon>Leptospirales</taxon>
        <taxon>Leptospiraceae</taxon>
        <taxon>Leptospira</taxon>
    </lineage>
</organism>
<dbReference type="SUPFAM" id="SSF52949">
    <property type="entry name" value="Macro domain-like"/>
    <property type="match status" value="1"/>
</dbReference>
<keyword evidence="4 8" id="KW-0031">Aminopeptidase</keyword>
<dbReference type="InterPro" id="IPR023042">
    <property type="entry name" value="Peptidase_M17_leu_NH2_pept"/>
</dbReference>
<dbReference type="RefSeq" id="WP_000762684.1">
    <property type="nucleotide sequence ID" value="NZ_CP012603.1"/>
</dbReference>
<dbReference type="SUPFAM" id="SSF53187">
    <property type="entry name" value="Zn-dependent exopeptidases"/>
    <property type="match status" value="1"/>
</dbReference>
<feature type="binding site" evidence="8">
    <location>
        <position position="258"/>
    </location>
    <ligand>
        <name>Mn(2+)</name>
        <dbReference type="ChEBI" id="CHEBI:29035"/>
        <label>2</label>
    </ligand>
</feature>
<evidence type="ECO:0000256" key="4">
    <source>
        <dbReference type="ARBA" id="ARBA00022438"/>
    </source>
</evidence>
<comment type="catalytic activity">
    <reaction evidence="2 8">
        <text>Release of an N-terminal amino acid, preferentially leucine, but not glutamic or aspartic acids.</text>
        <dbReference type="EC" id="3.4.11.10"/>
    </reaction>
</comment>
<feature type="active site" evidence="8">
    <location>
        <position position="344"/>
    </location>
</feature>
<evidence type="ECO:0000256" key="1">
    <source>
        <dbReference type="ARBA" id="ARBA00000135"/>
    </source>
</evidence>
<feature type="binding site" evidence="8">
    <location>
        <position position="340"/>
    </location>
    <ligand>
        <name>Mn(2+)</name>
        <dbReference type="ChEBI" id="CHEBI:29035"/>
        <label>1</label>
    </ligand>
</feature>
<evidence type="ECO:0000256" key="6">
    <source>
        <dbReference type="ARBA" id="ARBA00022801"/>
    </source>
</evidence>
<evidence type="ECO:0000256" key="3">
    <source>
        <dbReference type="ARBA" id="ARBA00009528"/>
    </source>
</evidence>
<protein>
    <recommendedName>
        <fullName evidence="8">Probable cytosol aminopeptidase</fullName>
        <ecNumber evidence="8">3.4.11.1</ecNumber>
    </recommendedName>
    <alternativeName>
        <fullName evidence="8">Leucine aminopeptidase</fullName>
        <shortName evidence="8">LAP</shortName>
        <ecNumber evidence="8">3.4.11.10</ecNumber>
    </alternativeName>
    <alternativeName>
        <fullName evidence="8">Leucyl aminopeptidase</fullName>
    </alternativeName>
</protein>
<evidence type="ECO:0000256" key="2">
    <source>
        <dbReference type="ARBA" id="ARBA00000967"/>
    </source>
</evidence>
<dbReference type="InterPro" id="IPR043472">
    <property type="entry name" value="Macro_dom-like"/>
</dbReference>
<keyword evidence="8" id="KW-0963">Cytoplasm</keyword>
<evidence type="ECO:0000256" key="8">
    <source>
        <dbReference type="HAMAP-Rule" id="MF_00181"/>
    </source>
</evidence>
<dbReference type="HAMAP" id="MF_00181">
    <property type="entry name" value="Cytosol_peptidase_M17"/>
    <property type="match status" value="1"/>
</dbReference>
<dbReference type="GO" id="GO:0005737">
    <property type="term" value="C:cytoplasm"/>
    <property type="evidence" value="ECO:0007669"/>
    <property type="project" value="UniProtKB-SubCell"/>
</dbReference>
<reference evidence="10 11" key="1">
    <citation type="journal article" date="2015" name="Genome Announc.">
        <title>Whole-Genome Sequence of Leptospira interrogans Serovar Hardjo Subtype Hardjoprajitno Strain Norma, Isolated from Cattle in a Leptospirosis Outbreak in Brazil.</title>
        <authorList>
            <person name="Cosate M.R."/>
            <person name="Soares S.C."/>
            <person name="Mendes T.A."/>
            <person name="Raittz R.T."/>
            <person name="Moreira E.C."/>
            <person name="Leite R."/>
            <person name="Fernandes G.R."/>
            <person name="Haddad J.P."/>
            <person name="Ortega J.M."/>
        </authorList>
    </citation>
    <scope>NUCLEOTIDE SEQUENCE [LARGE SCALE GENOMIC DNA]</scope>
    <source>
        <strain evidence="10 11">Norma</strain>
    </source>
</reference>
<dbReference type="PRINTS" id="PR00481">
    <property type="entry name" value="LAMNOPPTDASE"/>
</dbReference>
<dbReference type="AlphaFoldDB" id="A0A0M4P0Z7"/>
<dbReference type="EC" id="3.4.11.10" evidence="8"/>
<evidence type="ECO:0000259" key="9">
    <source>
        <dbReference type="PROSITE" id="PS00631"/>
    </source>
</evidence>
<feature type="binding site" evidence="8">
    <location>
        <position position="342"/>
    </location>
    <ligand>
        <name>Mn(2+)</name>
        <dbReference type="ChEBI" id="CHEBI:29035"/>
        <label>1</label>
    </ligand>
</feature>
<keyword evidence="8" id="KW-0479">Metal-binding</keyword>
<dbReference type="Gene3D" id="3.40.220.10">
    <property type="entry name" value="Leucine Aminopeptidase, subunit E, domain 1"/>
    <property type="match status" value="1"/>
</dbReference>
<dbReference type="GO" id="GO:0070006">
    <property type="term" value="F:metalloaminopeptidase activity"/>
    <property type="evidence" value="ECO:0007669"/>
    <property type="project" value="InterPro"/>
</dbReference>